<keyword evidence="12" id="KW-0206">Cytoskeleton</keyword>
<feature type="coiled-coil region" evidence="14">
    <location>
        <begin position="2538"/>
        <end position="2634"/>
    </location>
</feature>
<keyword evidence="5" id="KW-0479">Metal-binding</keyword>
<feature type="compositionally biased region" description="Polar residues" evidence="15">
    <location>
        <begin position="2735"/>
        <end position="2745"/>
    </location>
</feature>
<evidence type="ECO:0000256" key="14">
    <source>
        <dbReference type="SAM" id="Coils"/>
    </source>
</evidence>
<feature type="compositionally biased region" description="Polar residues" evidence="15">
    <location>
        <begin position="2473"/>
        <end position="2491"/>
    </location>
</feature>
<feature type="domain" description="WW" evidence="16">
    <location>
        <begin position="2116"/>
        <end position="2149"/>
    </location>
</feature>
<evidence type="ECO:0000256" key="13">
    <source>
        <dbReference type="PROSITE-ProRule" id="PRU00228"/>
    </source>
</evidence>
<dbReference type="InterPro" id="IPR015153">
    <property type="entry name" value="EF-hand_dom_typ1"/>
</dbReference>
<feature type="compositionally biased region" description="Polar residues" evidence="15">
    <location>
        <begin position="2637"/>
        <end position="2649"/>
    </location>
</feature>
<evidence type="ECO:0000259" key="18">
    <source>
        <dbReference type="PROSITE" id="PS50135"/>
    </source>
</evidence>
<feature type="domain" description="Calponin-homology (CH)" evidence="17">
    <location>
        <begin position="48"/>
        <end position="153"/>
    </location>
</feature>
<sequence>MSGRDGKRRQRAREESAKVAKIDPASTTDSADDVVKDIIKGRTGEQERIQQKVFARWINSRFAKVNNPRRIEDLFQDLRTGVNLAALVELITGSKVVVEKGKTRLHFVCNITKALEVLEQHEIKLVNISADDIEDGNSKLTLSLTWAIIQHYYVKRLGGTVSDLRINNLDKTLLCWCQLACKGYPHVDVKNLHTSWTDGLAFNALIHKYRDELFDYSALLNNTAEVNLAHAFTVAADHLDVPRLLEPEDVLQGAPDQKSIVTYLLCLLEALPHEAMEVKALAAVSELDYPATGENADTDANYQTSAETVLVWMLSVEEKLDRGEISDTLEQANVLWQEHEKLLMDLSVQENTVRHVLEHGAKILQKSRPKSKQANDVENLMTVLAEKWESLQVKSAERSKLLRKILTILQQEHVRTINGWLLETEKRIALLKVNTNSIETMDAQLRELSKLQDDLEKQLKVMNELMHLLFVGENGDDEEVESELFGFRRRWDDICHWTESQWTFVRRIRDTYDDFLKLCNECSDWINGRIELLQGLPTGQNDRLDWIQNNLDLLREMHDQMMDYQEKIQLLQEKSDALLEYFAAQTAVGMQVRRREEKICAEWNELVDMLEVWTTDTSVHGHFEKSDALRSSKFRHSKRYSDNGEAGSSTALSPSTSGDHQHLTKRIRQAVADEGLLENCEVLVDWLRQQHRALGVDSGQSNLSPVADKPLMAQISQELSGKDAEYKSLRMLAEDIILEKRTAGQSFEEIENKLNELASLWNKLTWTLGAGSTSPMLGQDEEDYTHNMEVLEDVLISCQKTVERFDHDKEPSPAQLEQDLDDCKDRVHLMKINAGRITETAALVNKITGQALNTSDIEVPWLELCQRWKQTQTRLTELETSFTAMKENRPTRAFLLEIEALKVWTSHLHKQLMDEQALHVTYLDKMTEQLLHYQNIQHAVAERQPSLERANSPPKQLVEKLIGTNYQKELIDLNAEWRDIRQYLQHNSDDLNKWCEDLRSFEIDTDNLKQWMVDVDTFLNIDIDSVEDPVAFAALEDQFRGLEDDIKALAPTTEQLLVAGRAFLRTTEEGFASSVKETLKEIEEQFSSICTRAARQLQNLTIVAAQRRESQGGLVATDSVEIQRIRSAIPLVTNIASVEALENAKTALRKAKDLVRESRQGKGDSRQVEALRNLDGDISSKEVFLSNYSAKWATLSDCVLSCHAWMDEVETLLEQLGKADDGRTGRQLLNKLNDFMSTQDSDKYATIAELAEEFEQNRILVPLVKSEVDKMRTRLGRLSKRVSEQQSQTASRSDSRTSDTSDATSTGAASGGGASSFLDNLSNVTALLSDLQTKLPLVELKTFDSVVIKGQLEECVLLYKKLSEIKGEVETLIKQGREQVEADPARPDNEGLSRRLDTMKAQYNQMGAQVTATKADLDNGLKLVKKAEKEVETLRLVMDELDGALAELDKLADMDEYDDIVKDAKMTARQKEETVNNLRSSHQQLRELAMKSNVPGFELKYTGQMQRWNKMQARLRTLQSPNKENIPQAAMVAGGLDLTSRHGLAAARHEFFRQQAVQQLQSPSSQPAGGTVVSRHHHVAEIAPASVVTTTTSRETTTIITHTTAQQDTSAVAGGSKAVSLYQLALRQEIEASREVTTRNKPEGGLVQPDRSDSRVESLRRLEAMLTKFDGECTRIEDTAHALTEMAPSAGDVEQRTRDFEALKHDASLNEALQKDILREIDAVDRETSVVLGAGVRNDITDRWSGIRQRLEDAEQNTNAVQAFYKLLKEDFLVWLPKAESVAASLQEERAAESDPRFKRLVEERDSRISSYDAIVHSGRTILATVYKNADGSALESHLDAVSERWTDLSKRITAIRNTSRAAHQQHTGSGGFGSCEDIESYLASLDESVKWVSRKKEELTTMHPSGDRVILQKFHNYHNLFRGKMEGEQARIEGLIMRGRELASSPSLSLEYRKTHNFDMADLNEKVRMLSESWQSLFRESDALQLRTETVTAELDSLLKLCEAARVKTEDLRTESNKWEDTDEVPVDDLSKKVDDAKKFKSKVEAQATRLEEVNALAARLQRTPSGLSEEVVRSVAYLNEQKEAFAHRVDDRLAQLHAASGHVTSSDNQHFLATSVDEPWERRVGPNKVPYYINHAEEVTQWDHPRLTDIMSSLLEVNKIRFSAYRTATKLRFMQKKLHLDLLQLNAATEIFDKCGLRAQNDNTLDCTQAVACLMVIYEHLNTLHPNRINFALAIDVCLNWLLNCHDPDRTGQLRVLAFKVSIVVLCQGELNAKYRYLFRLITDENGRVDQAHVGQLLYCCLQIPRYLGEVAAFGGTDVNPSVLSCFKFSTNGIDIQLKQFLAWLAREPQALAWFSVLHRQIAAEPSRHHAKCNVCECFPINGLRYRCLKCFNYDLCQNCFFTGLRTKSHKLSHPMQEYSYPATSSEDMRDFKRVLKNKLRPRDSFRNNSNLGYLPVESGSGRGVDHDKSATLTSLNSNAKGSVGSSDPADFTQTRIIEFEGSRGASSPEADDEHSLITRYASTLNGVSDSTQSTVQVLQAVEQEEQAEMERYVQELQSDHDRLIRELETMKHHQDLKDQEDVFDISSEDMLVEATMLRDDKTRLEERMKILEEHNHQLDSQLQRIKVLLETPDRGSSSPQAAQSHGSPLKYSESVNESLRPEKPPRSPSSLSPSPSRAAHRQTSRQHSNPSYSVGQLFHAAGSLNTAVGSLVTVMAEEEKNNNAGGKDQQQHSRTNGSATLS</sequence>
<evidence type="ECO:0000256" key="2">
    <source>
        <dbReference type="ARBA" id="ARBA00004278"/>
    </source>
</evidence>
<evidence type="ECO:0000256" key="6">
    <source>
        <dbReference type="ARBA" id="ARBA00022737"/>
    </source>
</evidence>
<keyword evidence="4" id="KW-0963">Cytoplasm</keyword>
<dbReference type="GO" id="GO:0046716">
    <property type="term" value="P:muscle cell cellular homeostasis"/>
    <property type="evidence" value="ECO:0007669"/>
    <property type="project" value="UniProtKB-ARBA"/>
</dbReference>
<dbReference type="SMART" id="SM00150">
    <property type="entry name" value="SPEC"/>
    <property type="match status" value="10"/>
</dbReference>
<dbReference type="GO" id="GO:0045202">
    <property type="term" value="C:synapse"/>
    <property type="evidence" value="ECO:0007669"/>
    <property type="project" value="GOC"/>
</dbReference>
<dbReference type="InterPro" id="IPR018159">
    <property type="entry name" value="Spectrin/alpha-actinin"/>
</dbReference>
<evidence type="ECO:0000256" key="7">
    <source>
        <dbReference type="ARBA" id="ARBA00022771"/>
    </source>
</evidence>
<dbReference type="GO" id="GO:0005737">
    <property type="term" value="C:cytoplasm"/>
    <property type="evidence" value="ECO:0007669"/>
    <property type="project" value="UniProtKB-ARBA"/>
</dbReference>
<gene>
    <name evidence="19" type="ORF">BV898_06565</name>
</gene>
<dbReference type="Pfam" id="PF00435">
    <property type="entry name" value="Spectrin"/>
    <property type="match status" value="2"/>
</dbReference>
<evidence type="ECO:0000256" key="8">
    <source>
        <dbReference type="ARBA" id="ARBA00022833"/>
    </source>
</evidence>
<dbReference type="PANTHER" id="PTHR12268:SF14">
    <property type="entry name" value="DYSTROPHIN-1"/>
    <property type="match status" value="1"/>
</dbReference>
<reference evidence="20" key="1">
    <citation type="submission" date="2017-01" db="EMBL/GenBank/DDBJ databases">
        <title>Comparative genomics of anhydrobiosis in the tardigrade Hypsibius dujardini.</title>
        <authorList>
            <person name="Yoshida Y."/>
            <person name="Koutsovoulos G."/>
            <person name="Laetsch D."/>
            <person name="Stevens L."/>
            <person name="Kumar S."/>
            <person name="Horikawa D."/>
            <person name="Ishino K."/>
            <person name="Komine S."/>
            <person name="Tomita M."/>
            <person name="Blaxter M."/>
            <person name="Arakawa K."/>
        </authorList>
    </citation>
    <scope>NUCLEOTIDE SEQUENCE [LARGE SCALE GENOMIC DNA]</scope>
    <source>
        <strain evidence="20">Z151</strain>
    </source>
</reference>
<dbReference type="InterPro" id="IPR036020">
    <property type="entry name" value="WW_dom_sf"/>
</dbReference>
<name>A0A1W0WVT4_HYPEX</name>
<feature type="region of interest" description="Disordered" evidence="15">
    <location>
        <begin position="2635"/>
        <end position="2695"/>
    </location>
</feature>
<evidence type="ECO:0000256" key="3">
    <source>
        <dbReference type="ARBA" id="ARBA00022475"/>
    </source>
</evidence>
<feature type="region of interest" description="Disordered" evidence="15">
    <location>
        <begin position="1276"/>
        <end position="1314"/>
    </location>
</feature>
<accession>A0A1W0WVT4</accession>
<dbReference type="Gene3D" id="1.20.58.60">
    <property type="match status" value="6"/>
</dbReference>
<evidence type="ECO:0000256" key="15">
    <source>
        <dbReference type="SAM" id="MobiDB-lite"/>
    </source>
</evidence>
<dbReference type="Pfam" id="PF09069">
    <property type="entry name" value="EF-hand_3"/>
    <property type="match status" value="1"/>
</dbReference>
<evidence type="ECO:0000256" key="9">
    <source>
        <dbReference type="ARBA" id="ARBA00022837"/>
    </source>
</evidence>
<dbReference type="PROSITE" id="PS01159">
    <property type="entry name" value="WW_DOMAIN_1"/>
    <property type="match status" value="1"/>
</dbReference>
<feature type="compositionally biased region" description="Basic residues" evidence="15">
    <location>
        <begin position="1"/>
        <end position="11"/>
    </location>
</feature>
<dbReference type="GO" id="GO:0050804">
    <property type="term" value="P:modulation of chemical synaptic transmission"/>
    <property type="evidence" value="ECO:0007669"/>
    <property type="project" value="UniProtKB-ARBA"/>
</dbReference>
<dbReference type="PROSITE" id="PS00020">
    <property type="entry name" value="ACTININ_2"/>
    <property type="match status" value="1"/>
</dbReference>
<feature type="coiled-coil region" evidence="14">
    <location>
        <begin position="438"/>
        <end position="468"/>
    </location>
</feature>
<dbReference type="SUPFAM" id="SSF47576">
    <property type="entry name" value="Calponin-homology domain, CH-domain"/>
    <property type="match status" value="1"/>
</dbReference>
<dbReference type="Gene3D" id="1.10.238.10">
    <property type="entry name" value="EF-hand"/>
    <property type="match status" value="2"/>
</dbReference>
<dbReference type="GO" id="GO:0008270">
    <property type="term" value="F:zinc ion binding"/>
    <property type="evidence" value="ECO:0007669"/>
    <property type="project" value="UniProtKB-KW"/>
</dbReference>
<dbReference type="GO" id="GO:0005856">
    <property type="term" value="C:cytoskeleton"/>
    <property type="evidence" value="ECO:0007669"/>
    <property type="project" value="UniProtKB-SubCell"/>
</dbReference>
<dbReference type="EMBL" id="MTYJ01000040">
    <property type="protein sequence ID" value="OQV19328.1"/>
    <property type="molecule type" value="Genomic_DNA"/>
</dbReference>
<feature type="compositionally biased region" description="Polar residues" evidence="15">
    <location>
        <begin position="646"/>
        <end position="658"/>
    </location>
</feature>
<dbReference type="Proteomes" id="UP000192578">
    <property type="component" value="Unassembled WGS sequence"/>
</dbReference>
<keyword evidence="6" id="KW-0677">Repeat</keyword>
<evidence type="ECO:0000256" key="11">
    <source>
        <dbReference type="ARBA" id="ARBA00023203"/>
    </source>
</evidence>
<keyword evidence="20" id="KW-1185">Reference proteome</keyword>
<dbReference type="InterPro" id="IPR015154">
    <property type="entry name" value="EF-hand_dom_typ2"/>
</dbReference>
<keyword evidence="3" id="KW-1003">Cell membrane</keyword>
<feature type="region of interest" description="Disordered" evidence="15">
    <location>
        <begin position="1"/>
        <end position="30"/>
    </location>
</feature>
<dbReference type="SUPFAM" id="SSF51045">
    <property type="entry name" value="WW domain"/>
    <property type="match status" value="1"/>
</dbReference>
<evidence type="ECO:0000256" key="4">
    <source>
        <dbReference type="ARBA" id="ARBA00022490"/>
    </source>
</evidence>
<dbReference type="InterPro" id="IPR001202">
    <property type="entry name" value="WW_dom"/>
</dbReference>
<feature type="domain" description="Calponin-homology (CH)" evidence="17">
    <location>
        <begin position="167"/>
        <end position="272"/>
    </location>
</feature>
<evidence type="ECO:0000313" key="20">
    <source>
        <dbReference type="Proteomes" id="UP000192578"/>
    </source>
</evidence>
<proteinExistence type="predicted"/>
<dbReference type="SUPFAM" id="SSF57850">
    <property type="entry name" value="RING/U-box"/>
    <property type="match status" value="1"/>
</dbReference>
<dbReference type="Gene3D" id="2.20.70.10">
    <property type="match status" value="1"/>
</dbReference>
<evidence type="ECO:0000259" key="16">
    <source>
        <dbReference type="PROSITE" id="PS50020"/>
    </source>
</evidence>
<dbReference type="Gene3D" id="3.30.60.90">
    <property type="match status" value="1"/>
</dbReference>
<dbReference type="PROSITE" id="PS01357">
    <property type="entry name" value="ZF_ZZ_1"/>
    <property type="match status" value="1"/>
</dbReference>
<evidence type="ECO:0000256" key="1">
    <source>
        <dbReference type="ARBA" id="ARBA00004245"/>
    </source>
</evidence>
<dbReference type="Gene3D" id="1.10.418.10">
    <property type="entry name" value="Calponin-like domain"/>
    <property type="match status" value="2"/>
</dbReference>
<evidence type="ECO:0000313" key="19">
    <source>
        <dbReference type="EMBL" id="OQV19328.1"/>
    </source>
</evidence>
<dbReference type="SMART" id="SM00033">
    <property type="entry name" value="CH"/>
    <property type="match status" value="2"/>
</dbReference>
<comment type="caution">
    <text evidence="19">The sequence shown here is derived from an EMBL/GenBank/DDBJ whole genome shotgun (WGS) entry which is preliminary data.</text>
</comment>
<dbReference type="CDD" id="cd00176">
    <property type="entry name" value="SPEC"/>
    <property type="match status" value="1"/>
</dbReference>
<evidence type="ECO:0000256" key="10">
    <source>
        <dbReference type="ARBA" id="ARBA00023136"/>
    </source>
</evidence>
<keyword evidence="10" id="KW-0472">Membrane</keyword>
<evidence type="ECO:0000256" key="12">
    <source>
        <dbReference type="ARBA" id="ARBA00023212"/>
    </source>
</evidence>
<dbReference type="SMART" id="SM00291">
    <property type="entry name" value="ZnF_ZZ"/>
    <property type="match status" value="1"/>
</dbReference>
<dbReference type="GO" id="GO:0003779">
    <property type="term" value="F:actin binding"/>
    <property type="evidence" value="ECO:0007669"/>
    <property type="project" value="UniProtKB-KW"/>
</dbReference>
<dbReference type="SUPFAM" id="SSF47473">
    <property type="entry name" value="EF-hand"/>
    <property type="match status" value="2"/>
</dbReference>
<dbReference type="GO" id="GO:0016010">
    <property type="term" value="C:dystrophin-associated glycoprotein complex"/>
    <property type="evidence" value="ECO:0007669"/>
    <property type="project" value="UniProtKB-ARBA"/>
</dbReference>
<keyword evidence="8" id="KW-0862">Zinc</keyword>
<feature type="region of interest" description="Disordered" evidence="15">
    <location>
        <begin position="2718"/>
        <end position="2745"/>
    </location>
</feature>
<organism evidence="19 20">
    <name type="scientific">Hypsibius exemplaris</name>
    <name type="common">Freshwater tardigrade</name>
    <dbReference type="NCBI Taxonomy" id="2072580"/>
    <lineage>
        <taxon>Eukaryota</taxon>
        <taxon>Metazoa</taxon>
        <taxon>Ecdysozoa</taxon>
        <taxon>Tardigrada</taxon>
        <taxon>Eutardigrada</taxon>
        <taxon>Parachela</taxon>
        <taxon>Hypsibioidea</taxon>
        <taxon>Hypsibiidae</taxon>
        <taxon>Hypsibius</taxon>
    </lineage>
</organism>
<feature type="region of interest" description="Disordered" evidence="15">
    <location>
        <begin position="2459"/>
        <end position="2491"/>
    </location>
</feature>
<dbReference type="PROSITE" id="PS50020">
    <property type="entry name" value="WW_DOMAIN_2"/>
    <property type="match status" value="1"/>
</dbReference>
<protein>
    <submittedName>
        <fullName evidence="19">Dystrophin</fullName>
    </submittedName>
</protein>
<evidence type="ECO:0000256" key="5">
    <source>
        <dbReference type="ARBA" id="ARBA00022723"/>
    </source>
</evidence>
<dbReference type="PANTHER" id="PTHR12268">
    <property type="entry name" value="E3 UBIQUITIN-PROTEIN LIGASE KCMF1"/>
    <property type="match status" value="1"/>
</dbReference>
<dbReference type="CDD" id="cd02334">
    <property type="entry name" value="ZZ_dystrophin"/>
    <property type="match status" value="1"/>
</dbReference>
<dbReference type="CDD" id="cd16242">
    <property type="entry name" value="EFh_DMD_like"/>
    <property type="match status" value="1"/>
</dbReference>
<keyword evidence="7 13" id="KW-0863">Zinc-finger</keyword>
<dbReference type="CDD" id="cd00201">
    <property type="entry name" value="WW"/>
    <property type="match status" value="1"/>
</dbReference>
<keyword evidence="9" id="KW-0106">Calcium</keyword>
<keyword evidence="11" id="KW-0009">Actin-binding</keyword>
<dbReference type="InterPro" id="IPR011992">
    <property type="entry name" value="EF-hand-dom_pair"/>
</dbReference>
<dbReference type="PROSITE" id="PS50021">
    <property type="entry name" value="CH"/>
    <property type="match status" value="2"/>
</dbReference>
<dbReference type="InterPro" id="IPR002017">
    <property type="entry name" value="Spectrin_repeat"/>
</dbReference>
<dbReference type="GO" id="GO:0099536">
    <property type="term" value="P:synaptic signaling"/>
    <property type="evidence" value="ECO:0007669"/>
    <property type="project" value="TreeGrafter"/>
</dbReference>
<dbReference type="Pfam" id="PF09068">
    <property type="entry name" value="EF-hand_2"/>
    <property type="match status" value="1"/>
</dbReference>
<dbReference type="SUPFAM" id="SSF46966">
    <property type="entry name" value="Spectrin repeat"/>
    <property type="match status" value="7"/>
</dbReference>
<comment type="subcellular location">
    <subcellularLocation>
        <location evidence="2">Cell membrane</location>
        <location evidence="2">Sarcolemma</location>
        <topology evidence="2">Peripheral membrane protein</topology>
        <orientation evidence="2">Cytoplasmic side</orientation>
    </subcellularLocation>
    <subcellularLocation>
        <location evidence="1">Cytoplasm</location>
        <location evidence="1">Cytoskeleton</location>
    </subcellularLocation>
</comment>
<feature type="region of interest" description="Disordered" evidence="15">
    <location>
        <begin position="638"/>
        <end position="663"/>
    </location>
</feature>
<dbReference type="GO" id="GO:0042383">
    <property type="term" value="C:sarcolemma"/>
    <property type="evidence" value="ECO:0007669"/>
    <property type="project" value="UniProtKB-SubCell"/>
</dbReference>
<dbReference type="InterPro" id="IPR043145">
    <property type="entry name" value="Znf_ZZ_sf"/>
</dbReference>
<dbReference type="InterPro" id="IPR001715">
    <property type="entry name" value="CH_dom"/>
</dbReference>
<dbReference type="InterPro" id="IPR036872">
    <property type="entry name" value="CH_dom_sf"/>
</dbReference>
<feature type="compositionally biased region" description="Basic and acidic residues" evidence="15">
    <location>
        <begin position="12"/>
        <end position="21"/>
    </location>
</feature>
<dbReference type="PROSITE" id="PS50135">
    <property type="entry name" value="ZF_ZZ_2"/>
    <property type="match status" value="1"/>
</dbReference>
<dbReference type="InterPro" id="IPR050774">
    <property type="entry name" value="KCMF1/Dystrophin"/>
</dbReference>
<dbReference type="InterPro" id="IPR000433">
    <property type="entry name" value="Znf_ZZ"/>
</dbReference>
<dbReference type="OrthoDB" id="10057795at2759"/>
<keyword evidence="14" id="KW-0175">Coiled coil</keyword>
<feature type="region of interest" description="Disordered" evidence="15">
    <location>
        <begin position="1634"/>
        <end position="1654"/>
    </location>
</feature>
<dbReference type="SMART" id="SM00456">
    <property type="entry name" value="WW"/>
    <property type="match status" value="1"/>
</dbReference>
<dbReference type="Pfam" id="PF00307">
    <property type="entry name" value="CH"/>
    <property type="match status" value="2"/>
</dbReference>
<feature type="coiled-coil region" evidence="14">
    <location>
        <begin position="1389"/>
        <end position="1488"/>
    </location>
</feature>
<dbReference type="Pfam" id="PF00569">
    <property type="entry name" value="ZZ"/>
    <property type="match status" value="1"/>
</dbReference>
<evidence type="ECO:0000259" key="17">
    <source>
        <dbReference type="PROSITE" id="PS50021"/>
    </source>
</evidence>
<dbReference type="InterPro" id="IPR001589">
    <property type="entry name" value="Actinin_actin-bd_CS"/>
</dbReference>
<feature type="domain" description="ZZ-type" evidence="18">
    <location>
        <begin position="2370"/>
        <end position="2426"/>
    </location>
</feature>